<dbReference type="InterPro" id="IPR050849">
    <property type="entry name" value="HAD-like_hydrolase_phosphatase"/>
</dbReference>
<gene>
    <name evidence="2" type="ORF">K457DRAFT_135508</name>
</gene>
<keyword evidence="3" id="KW-1185">Reference proteome</keyword>
<reference evidence="2 3" key="1">
    <citation type="submission" date="2016-05" db="EMBL/GenBank/DDBJ databases">
        <title>Genome sequencing reveals origins of a unique bacterial endosymbiosis in the earliest lineages of terrestrial Fungi.</title>
        <authorList>
            <consortium name="DOE Joint Genome Institute"/>
            <person name="Uehling J."/>
            <person name="Gryganskyi A."/>
            <person name="Hameed K."/>
            <person name="Tschaplinski T."/>
            <person name="Misztal P."/>
            <person name="Wu S."/>
            <person name="Desiro A."/>
            <person name="Vande Pol N."/>
            <person name="Du Z.-Y."/>
            <person name="Zienkiewicz A."/>
            <person name="Zienkiewicz K."/>
            <person name="Morin E."/>
            <person name="Tisserant E."/>
            <person name="Splivallo R."/>
            <person name="Hainaut M."/>
            <person name="Henrissat B."/>
            <person name="Ohm R."/>
            <person name="Kuo A."/>
            <person name="Yan J."/>
            <person name="Lipzen A."/>
            <person name="Nolan M."/>
            <person name="Labutti K."/>
            <person name="Barry K."/>
            <person name="Goldstein A."/>
            <person name="Labbe J."/>
            <person name="Schadt C."/>
            <person name="Tuskan G."/>
            <person name="Grigoriev I."/>
            <person name="Martin F."/>
            <person name="Vilgalys R."/>
            <person name="Bonito G."/>
        </authorList>
    </citation>
    <scope>NUCLEOTIDE SEQUENCE [LARGE SCALE GENOMIC DNA]</scope>
    <source>
        <strain evidence="2 3">AG-77</strain>
    </source>
</reference>
<feature type="compositionally biased region" description="Basic and acidic residues" evidence="1">
    <location>
        <begin position="286"/>
        <end position="298"/>
    </location>
</feature>
<feature type="compositionally biased region" description="Gly residues" evidence="1">
    <location>
        <begin position="307"/>
        <end position="318"/>
    </location>
</feature>
<dbReference type="NCBIfam" id="TIGR01488">
    <property type="entry name" value="HAD-SF-IB"/>
    <property type="match status" value="1"/>
</dbReference>
<evidence type="ECO:0000313" key="2">
    <source>
        <dbReference type="EMBL" id="OAQ32177.1"/>
    </source>
</evidence>
<dbReference type="OrthoDB" id="2342176at2759"/>
<dbReference type="InterPro" id="IPR036412">
    <property type="entry name" value="HAD-like_sf"/>
</dbReference>
<dbReference type="PANTHER" id="PTHR28181">
    <property type="entry name" value="UPF0655 PROTEIN YCR015C"/>
    <property type="match status" value="1"/>
</dbReference>
<dbReference type="EMBL" id="KV442026">
    <property type="protein sequence ID" value="OAQ32177.1"/>
    <property type="molecule type" value="Genomic_DNA"/>
</dbReference>
<sequence length="318" mass="35245">MSPTNMTASTIALHVYTDFDSTVVLTDTGNSILAHQMGHKELDRIDRLPETEPGRVSLRKAEDMKWEHLRLSVKEAADILVSSEDNILLQQNGASTGATNGTTTDGFNKVPFDDRQQYSGNTAEEVEALNDKYKVRLDPGFRQFHAFCQEHGIPMTVVSIGIQPLIEEMLDRYLGVNHKIIVRANGLTIRPDGAWRILWRDSSPYGVEKGRALREARANDLQNPKTDKILWCGDGSSDFPAALHSDIVLARQNTSLEKLCRANSIPHRSFVTFATVQEMAQEWLDQQHESRQQQEDLKTMSSASTNGSGGGGGGVVEP</sequence>
<dbReference type="InterPro" id="IPR023214">
    <property type="entry name" value="HAD_sf"/>
</dbReference>
<dbReference type="STRING" id="1314771.A0A197K3G3"/>
<evidence type="ECO:0000313" key="3">
    <source>
        <dbReference type="Proteomes" id="UP000078512"/>
    </source>
</evidence>
<dbReference type="Gene3D" id="3.40.50.1000">
    <property type="entry name" value="HAD superfamily/HAD-like"/>
    <property type="match status" value="1"/>
</dbReference>
<feature type="region of interest" description="Disordered" evidence="1">
    <location>
        <begin position="286"/>
        <end position="318"/>
    </location>
</feature>
<dbReference type="SUPFAM" id="SSF56784">
    <property type="entry name" value="HAD-like"/>
    <property type="match status" value="1"/>
</dbReference>
<evidence type="ECO:0000256" key="1">
    <source>
        <dbReference type="SAM" id="MobiDB-lite"/>
    </source>
</evidence>
<organism evidence="2 3">
    <name type="scientific">Linnemannia elongata AG-77</name>
    <dbReference type="NCBI Taxonomy" id="1314771"/>
    <lineage>
        <taxon>Eukaryota</taxon>
        <taxon>Fungi</taxon>
        <taxon>Fungi incertae sedis</taxon>
        <taxon>Mucoromycota</taxon>
        <taxon>Mortierellomycotina</taxon>
        <taxon>Mortierellomycetes</taxon>
        <taxon>Mortierellales</taxon>
        <taxon>Mortierellaceae</taxon>
        <taxon>Linnemannia</taxon>
    </lineage>
</organism>
<accession>A0A197K3G3</accession>
<protein>
    <recommendedName>
        <fullName evidence="4">HAD-like protein</fullName>
    </recommendedName>
</protein>
<name>A0A197K3G3_9FUNG</name>
<dbReference type="PANTHER" id="PTHR28181:SF2">
    <property type="entry name" value="PHOSPHORIC MONOESTER HYDROLASE"/>
    <property type="match status" value="1"/>
</dbReference>
<dbReference type="Proteomes" id="UP000078512">
    <property type="component" value="Unassembled WGS sequence"/>
</dbReference>
<dbReference type="AlphaFoldDB" id="A0A197K3G3"/>
<proteinExistence type="predicted"/>
<evidence type="ECO:0008006" key="4">
    <source>
        <dbReference type="Google" id="ProtNLM"/>
    </source>
</evidence>
<dbReference type="Pfam" id="PF12710">
    <property type="entry name" value="HAD"/>
    <property type="match status" value="1"/>
</dbReference>